<feature type="non-terminal residue" evidence="2">
    <location>
        <position position="1"/>
    </location>
</feature>
<accession>A0A1Y1IPJ5</accession>
<name>A0A1Y1IPJ5_KLENI</name>
<feature type="region of interest" description="Disordered" evidence="1">
    <location>
        <begin position="221"/>
        <end position="267"/>
    </location>
</feature>
<dbReference type="EMBL" id="DF238107">
    <property type="protein sequence ID" value="GAQ92825.1"/>
    <property type="molecule type" value="Genomic_DNA"/>
</dbReference>
<sequence length="267" mass="29863">DGEVTVNDVDKQFFRPKKGDDISVERAMAVACMMGECAGAGMYPTKEELVYWRAVYEGMERNDAESGEKHDPMVVFKTKTNYNYCATEHLKACSSKRGELSGSKGIRGVFESNTSFNLSRAKTVEDVWKKDDCSLTAEQLVWTCLVVKLFLVNKSFDHNDQVNADDMDDLAEVVLDEFSKAKSAKKPMKVKVLPLDKTVDLALLTAAYLTEGMACIGSKGRLRQERKKRPSAREKRNRAPYEAVNRMVSEEPEEAAEAEAPTQEVPP</sequence>
<organism evidence="2 3">
    <name type="scientific">Klebsormidium nitens</name>
    <name type="common">Green alga</name>
    <name type="synonym">Ulothrix nitens</name>
    <dbReference type="NCBI Taxonomy" id="105231"/>
    <lineage>
        <taxon>Eukaryota</taxon>
        <taxon>Viridiplantae</taxon>
        <taxon>Streptophyta</taxon>
        <taxon>Klebsormidiophyceae</taxon>
        <taxon>Klebsormidiales</taxon>
        <taxon>Klebsormidiaceae</taxon>
        <taxon>Klebsormidium</taxon>
    </lineage>
</organism>
<feature type="compositionally biased region" description="Low complexity" evidence="1">
    <location>
        <begin position="258"/>
        <end position="267"/>
    </location>
</feature>
<keyword evidence="3" id="KW-1185">Reference proteome</keyword>
<dbReference type="OMA" id="AYLTEGM"/>
<feature type="compositionally biased region" description="Basic residues" evidence="1">
    <location>
        <begin position="221"/>
        <end position="230"/>
    </location>
</feature>
<reference evidence="2 3" key="1">
    <citation type="journal article" date="2014" name="Nat. Commun.">
        <title>Klebsormidium flaccidum genome reveals primary factors for plant terrestrial adaptation.</title>
        <authorList>
            <person name="Hori K."/>
            <person name="Maruyama F."/>
            <person name="Fujisawa T."/>
            <person name="Togashi T."/>
            <person name="Yamamoto N."/>
            <person name="Seo M."/>
            <person name="Sato S."/>
            <person name="Yamada T."/>
            <person name="Mori H."/>
            <person name="Tajima N."/>
            <person name="Moriyama T."/>
            <person name="Ikeuchi M."/>
            <person name="Watanabe M."/>
            <person name="Wada H."/>
            <person name="Kobayashi K."/>
            <person name="Saito M."/>
            <person name="Masuda T."/>
            <person name="Sasaki-Sekimoto Y."/>
            <person name="Mashiguchi K."/>
            <person name="Awai K."/>
            <person name="Shimojima M."/>
            <person name="Masuda S."/>
            <person name="Iwai M."/>
            <person name="Nobusawa T."/>
            <person name="Narise T."/>
            <person name="Kondo S."/>
            <person name="Saito H."/>
            <person name="Sato R."/>
            <person name="Murakawa M."/>
            <person name="Ihara Y."/>
            <person name="Oshima-Yamada Y."/>
            <person name="Ohtaka K."/>
            <person name="Satoh M."/>
            <person name="Sonobe K."/>
            <person name="Ishii M."/>
            <person name="Ohtani R."/>
            <person name="Kanamori-Sato M."/>
            <person name="Honoki R."/>
            <person name="Miyazaki D."/>
            <person name="Mochizuki H."/>
            <person name="Umetsu J."/>
            <person name="Higashi K."/>
            <person name="Shibata D."/>
            <person name="Kamiya Y."/>
            <person name="Sato N."/>
            <person name="Nakamura Y."/>
            <person name="Tabata S."/>
            <person name="Ida S."/>
            <person name="Kurokawa K."/>
            <person name="Ohta H."/>
        </authorList>
    </citation>
    <scope>NUCLEOTIDE SEQUENCE [LARGE SCALE GENOMIC DNA]</scope>
    <source>
        <strain evidence="2 3">NIES-2285</strain>
    </source>
</reference>
<evidence type="ECO:0000256" key="1">
    <source>
        <dbReference type="SAM" id="MobiDB-lite"/>
    </source>
</evidence>
<evidence type="ECO:0000313" key="2">
    <source>
        <dbReference type="EMBL" id="GAQ92825.1"/>
    </source>
</evidence>
<protein>
    <submittedName>
        <fullName evidence="2">Uncharacterized protein</fullName>
    </submittedName>
</protein>
<proteinExistence type="predicted"/>
<dbReference type="AlphaFoldDB" id="A0A1Y1IPJ5"/>
<evidence type="ECO:0000313" key="3">
    <source>
        <dbReference type="Proteomes" id="UP000054558"/>
    </source>
</evidence>
<dbReference type="Proteomes" id="UP000054558">
    <property type="component" value="Unassembled WGS sequence"/>
</dbReference>
<gene>
    <name evidence="2" type="ORF">KFL_011580010</name>
</gene>